<keyword evidence="10" id="KW-0943">RNA-mediated gene silencing</keyword>
<evidence type="ECO:0000313" key="14">
    <source>
        <dbReference type="EMBL" id="CCC52182.1"/>
    </source>
</evidence>
<dbReference type="AlphaFoldDB" id="G0U420"/>
<dbReference type="InterPro" id="IPR029063">
    <property type="entry name" value="SAM-dependent_MTases_sf"/>
</dbReference>
<evidence type="ECO:0000256" key="12">
    <source>
        <dbReference type="ARBA" id="ARBA00048418"/>
    </source>
</evidence>
<evidence type="ECO:0000256" key="3">
    <source>
        <dbReference type="ARBA" id="ARBA00021330"/>
    </source>
</evidence>
<evidence type="ECO:0000256" key="6">
    <source>
        <dbReference type="ARBA" id="ARBA00022691"/>
    </source>
</evidence>
<comment type="similarity">
    <text evidence="2">Belongs to the methyltransferase superfamily. HEN1 family.</text>
</comment>
<evidence type="ECO:0000256" key="5">
    <source>
        <dbReference type="ARBA" id="ARBA00022679"/>
    </source>
</evidence>
<gene>
    <name evidence="14" type="ORF">TVY486_1012250</name>
</gene>
<evidence type="ECO:0000256" key="8">
    <source>
        <dbReference type="ARBA" id="ARBA00022842"/>
    </source>
</evidence>
<accession>G0U420</accession>
<keyword evidence="8" id="KW-0460">Magnesium</keyword>
<evidence type="ECO:0000256" key="4">
    <source>
        <dbReference type="ARBA" id="ARBA00022603"/>
    </source>
</evidence>
<comment type="catalytic activity">
    <reaction evidence="12">
        <text>small RNA 3'-end nucleotide + S-adenosyl-L-methionine = small RNA 3'-end 2'-O-methylnucleotide + S-adenosyl-L-homocysteine + H(+)</text>
        <dbReference type="Rhea" id="RHEA:37887"/>
        <dbReference type="Rhea" id="RHEA-COMP:10415"/>
        <dbReference type="Rhea" id="RHEA-COMP:10416"/>
        <dbReference type="ChEBI" id="CHEBI:15378"/>
        <dbReference type="ChEBI" id="CHEBI:57856"/>
        <dbReference type="ChEBI" id="CHEBI:59789"/>
        <dbReference type="ChEBI" id="CHEBI:74896"/>
        <dbReference type="ChEBI" id="CHEBI:74898"/>
        <dbReference type="EC" id="2.1.1.386"/>
    </reaction>
</comment>
<keyword evidence="7" id="KW-0479">Metal-binding</keyword>
<dbReference type="SUPFAM" id="SSF53335">
    <property type="entry name" value="S-adenosyl-L-methionine-dependent methyltransferases"/>
    <property type="match status" value="1"/>
</dbReference>
<dbReference type="GO" id="GO:0046872">
    <property type="term" value="F:metal ion binding"/>
    <property type="evidence" value="ECO:0007669"/>
    <property type="project" value="UniProtKB-KW"/>
</dbReference>
<keyword evidence="9" id="KW-0694">RNA-binding</keyword>
<protein>
    <recommendedName>
        <fullName evidence="3">Small RNA 2'-O-methyltransferase</fullName>
        <ecNumber evidence="11">2.1.1.386</ecNumber>
    </recommendedName>
</protein>
<feature type="compositionally biased region" description="Low complexity" evidence="13">
    <location>
        <begin position="210"/>
        <end position="222"/>
    </location>
</feature>
<dbReference type="OMA" id="WILYDCW"/>
<comment type="cofactor">
    <cofactor evidence="1">
        <name>Mg(2+)</name>
        <dbReference type="ChEBI" id="CHEBI:18420"/>
    </cofactor>
</comment>
<evidence type="ECO:0000256" key="7">
    <source>
        <dbReference type="ARBA" id="ARBA00022723"/>
    </source>
</evidence>
<keyword evidence="6" id="KW-0949">S-adenosyl-L-methionine</keyword>
<dbReference type="GO" id="GO:0003723">
    <property type="term" value="F:RNA binding"/>
    <property type="evidence" value="ECO:0007669"/>
    <property type="project" value="UniProtKB-KW"/>
</dbReference>
<evidence type="ECO:0000256" key="10">
    <source>
        <dbReference type="ARBA" id="ARBA00023158"/>
    </source>
</evidence>
<dbReference type="Gene3D" id="3.40.50.150">
    <property type="entry name" value="Vaccinia Virus protein VP39"/>
    <property type="match status" value="1"/>
</dbReference>
<dbReference type="GO" id="GO:0001510">
    <property type="term" value="P:RNA methylation"/>
    <property type="evidence" value="ECO:0007669"/>
    <property type="project" value="InterPro"/>
</dbReference>
<dbReference type="GO" id="GO:0030422">
    <property type="term" value="P:siRNA processing"/>
    <property type="evidence" value="ECO:0007669"/>
    <property type="project" value="TreeGrafter"/>
</dbReference>
<name>G0U420_TRYVY</name>
<dbReference type="GO" id="GO:0005634">
    <property type="term" value="C:nucleus"/>
    <property type="evidence" value="ECO:0007669"/>
    <property type="project" value="TreeGrafter"/>
</dbReference>
<dbReference type="InterPro" id="IPR026610">
    <property type="entry name" value="Hen1"/>
</dbReference>
<dbReference type="PANTHER" id="PTHR21404">
    <property type="entry name" value="HEN1"/>
    <property type="match status" value="1"/>
</dbReference>
<keyword evidence="5" id="KW-0808">Transferase</keyword>
<dbReference type="GO" id="GO:0005737">
    <property type="term" value="C:cytoplasm"/>
    <property type="evidence" value="ECO:0007669"/>
    <property type="project" value="TreeGrafter"/>
</dbReference>
<dbReference type="EC" id="2.1.1.386" evidence="11"/>
<keyword evidence="4" id="KW-0489">Methyltransferase</keyword>
<dbReference type="CDD" id="cd02440">
    <property type="entry name" value="AdoMet_MTases"/>
    <property type="match status" value="1"/>
</dbReference>
<proteinExistence type="inferred from homology"/>
<evidence type="ECO:0000256" key="13">
    <source>
        <dbReference type="SAM" id="MobiDB-lite"/>
    </source>
</evidence>
<evidence type="ECO:0000256" key="2">
    <source>
        <dbReference type="ARBA" id="ARBA00009026"/>
    </source>
</evidence>
<evidence type="ECO:0000256" key="9">
    <source>
        <dbReference type="ARBA" id="ARBA00022884"/>
    </source>
</evidence>
<dbReference type="EMBL" id="HE573026">
    <property type="protein sequence ID" value="CCC52182.1"/>
    <property type="molecule type" value="Genomic_DNA"/>
</dbReference>
<sequence>MTEHCTTRRTAVRKFSPPLYVQRAQKVLQLLQQYECRSFIDAGCSKGVLLQRILASQLCEHSFSHAVAIDLCADSLREALQGITSFFCLSPVALLHPMRVEFVRGDLTKPPLGPEHTISNSELDEQVSTLGYEGAATKSSLHSQKFDAVISVEVLEHIHAHDVLAFTEVLFVHLGAKRGARIVIITTPNRDCNPDAGMDAFPEGTQGARSHSSPTSGRSSASQGAPPYDVRHTDHKFEMTAEQFRHYCDYVVAAYRPYWVAYTLFGVGENFTQGAIFHASPHPSAPKANAVIRYGSFSLRKVRVEAQHSHPCSCVLSSPRVCDDVNWTHQPSDRHALFQWEKIFPELPKRSDELTLLAEGELCAYCCYQTVNLPYKSLQKRVQDAVCEVIYLAQRKQEKDTGLHVPILFGDISSAYPTRVILPRGASLCALAIGLLREERRCKRAMLSSSCDTCARSSGSPFRAAVSVHRFISWILYDCWGKDALQRCLENDTHGSAMEALSDNEICVLLFLFSAKVLRGATLHLGKLLESGRWYAVGDRRRGAATKKIKKDMAEKGGLTLDFCNRIRMQRLADNFARYPAQMKASRSKVMSRLIH</sequence>
<dbReference type="GO" id="GO:0090486">
    <property type="term" value="F:small RNA 2'-O-methyltransferase activity"/>
    <property type="evidence" value="ECO:0007669"/>
    <property type="project" value="UniProtKB-EC"/>
</dbReference>
<organism evidence="14">
    <name type="scientific">Trypanosoma vivax (strain Y486)</name>
    <dbReference type="NCBI Taxonomy" id="1055687"/>
    <lineage>
        <taxon>Eukaryota</taxon>
        <taxon>Discoba</taxon>
        <taxon>Euglenozoa</taxon>
        <taxon>Kinetoplastea</taxon>
        <taxon>Metakinetoplastina</taxon>
        <taxon>Trypanosomatida</taxon>
        <taxon>Trypanosomatidae</taxon>
        <taxon>Trypanosoma</taxon>
        <taxon>Duttonella</taxon>
    </lineage>
</organism>
<feature type="region of interest" description="Disordered" evidence="13">
    <location>
        <begin position="194"/>
        <end position="231"/>
    </location>
</feature>
<evidence type="ECO:0000256" key="11">
    <source>
        <dbReference type="ARBA" id="ARBA00035025"/>
    </source>
</evidence>
<evidence type="ECO:0000256" key="1">
    <source>
        <dbReference type="ARBA" id="ARBA00001946"/>
    </source>
</evidence>
<dbReference type="PANTHER" id="PTHR21404:SF3">
    <property type="entry name" value="SMALL RNA 2'-O-METHYLTRANSFERASE"/>
    <property type="match status" value="1"/>
</dbReference>
<reference evidence="14" key="1">
    <citation type="journal article" date="2012" name="Proc. Natl. Acad. Sci. U.S.A.">
        <title>Antigenic diversity is generated by distinct evolutionary mechanisms in African trypanosome species.</title>
        <authorList>
            <person name="Jackson A.P."/>
            <person name="Berry A."/>
            <person name="Aslett M."/>
            <person name="Allison H.C."/>
            <person name="Burton P."/>
            <person name="Vavrova-Anderson J."/>
            <person name="Brown R."/>
            <person name="Browne H."/>
            <person name="Corton N."/>
            <person name="Hauser H."/>
            <person name="Gamble J."/>
            <person name="Gilderthorp R."/>
            <person name="Marcello L."/>
            <person name="McQuillan J."/>
            <person name="Otto T.D."/>
            <person name="Quail M.A."/>
            <person name="Sanders M.J."/>
            <person name="van Tonder A."/>
            <person name="Ginger M.L."/>
            <person name="Field M.C."/>
            <person name="Barry J.D."/>
            <person name="Hertz-Fowler C."/>
            <person name="Berriman M."/>
        </authorList>
    </citation>
    <scope>NUCLEOTIDE SEQUENCE</scope>
    <source>
        <strain evidence="14">Y486</strain>
    </source>
</reference>
<dbReference type="VEuPathDB" id="TriTrypDB:TvY486_1012250"/>